<feature type="disulfide bond" evidence="3">
    <location>
        <begin position="388"/>
        <end position="412"/>
    </location>
</feature>
<feature type="disulfide bond" evidence="3">
    <location>
        <begin position="88"/>
        <end position="126"/>
    </location>
</feature>
<dbReference type="PANTHER" id="PTHR11309:SF47">
    <property type="entry name" value="FRIZZLED"/>
    <property type="match status" value="1"/>
</dbReference>
<feature type="domain" description="FZ" evidence="4">
    <location>
        <begin position="31"/>
        <end position="157"/>
    </location>
</feature>
<accession>A0A068CMU5</accession>
<dbReference type="GO" id="GO:0005886">
    <property type="term" value="C:plasma membrane"/>
    <property type="evidence" value="ECO:0007669"/>
    <property type="project" value="TreeGrafter"/>
</dbReference>
<dbReference type="InterPro" id="IPR036790">
    <property type="entry name" value="Frizzled_dom_sf"/>
</dbReference>
<feature type="domain" description="FZ" evidence="4">
    <location>
        <begin position="182"/>
        <end position="294"/>
    </location>
</feature>
<keyword evidence="1" id="KW-0217">Developmental protein</keyword>
<dbReference type="Gene3D" id="1.10.2000.10">
    <property type="entry name" value="Frizzled cysteine-rich domain"/>
    <property type="match status" value="3"/>
</dbReference>
<dbReference type="InterPro" id="IPR020067">
    <property type="entry name" value="Frizzled_dom"/>
</dbReference>
<dbReference type="PANTHER" id="PTHR11309">
    <property type="entry name" value="FRIZZLED"/>
    <property type="match status" value="1"/>
</dbReference>
<feature type="disulfide bond" evidence="3">
    <location>
        <begin position="357"/>
        <end position="395"/>
    </location>
</feature>
<keyword evidence="2 3" id="KW-1015">Disulfide bond</keyword>
<dbReference type="InterPro" id="IPR015526">
    <property type="entry name" value="Frizzled/SFRP"/>
</dbReference>
<evidence type="ECO:0000256" key="2">
    <source>
        <dbReference type="ARBA" id="ARBA00023157"/>
    </source>
</evidence>
<evidence type="ECO:0000313" key="5">
    <source>
        <dbReference type="EMBL" id="AID23640.1"/>
    </source>
</evidence>
<organism evidence="5">
    <name type="scientific">Hofstenia miamia</name>
    <name type="common">Three-banded panther worm</name>
    <dbReference type="NCBI Taxonomy" id="442651"/>
    <lineage>
        <taxon>Eukaryota</taxon>
        <taxon>Metazoa</taxon>
        <taxon>Xenacoelomorpha</taxon>
        <taxon>Acoelomorpha</taxon>
        <taxon>Acoela</taxon>
        <taxon>Hofsteniidae</taxon>
        <taxon>Hofstenia</taxon>
    </lineage>
</organism>
<evidence type="ECO:0000256" key="1">
    <source>
        <dbReference type="ARBA" id="ARBA00022473"/>
    </source>
</evidence>
<feature type="disulfide bond" evidence="3">
    <location>
        <begin position="119"/>
        <end position="143"/>
    </location>
</feature>
<reference evidence="5" key="1">
    <citation type="journal article" date="2014" name="Curr. Biol.">
        <title>Whole-body acoel regeneration is controlled by wnt and bmp-admp signaling.</title>
        <authorList>
            <person name="Srivastava M."/>
            <person name="Mazza-Curll K.L."/>
            <person name="van Wolfswinkel J.C."/>
            <person name="Reddien P.W."/>
        </authorList>
    </citation>
    <scope>NUCLEOTIDE SEQUENCE</scope>
</reference>
<feature type="domain" description="FZ" evidence="4">
    <location>
        <begin position="308"/>
        <end position="426"/>
    </location>
</feature>
<name>A0A068CMU5_HOFMI</name>
<dbReference type="GO" id="GO:0017147">
    <property type="term" value="F:Wnt-protein binding"/>
    <property type="evidence" value="ECO:0007669"/>
    <property type="project" value="TreeGrafter"/>
</dbReference>
<dbReference type="GO" id="GO:0042813">
    <property type="term" value="F:Wnt receptor activity"/>
    <property type="evidence" value="ECO:0007669"/>
    <property type="project" value="TreeGrafter"/>
</dbReference>
<dbReference type="EMBL" id="KJ658718">
    <property type="protein sequence ID" value="AID23640.1"/>
    <property type="molecule type" value="mRNA"/>
</dbReference>
<evidence type="ECO:0000256" key="3">
    <source>
        <dbReference type="PROSITE-ProRule" id="PRU00090"/>
    </source>
</evidence>
<dbReference type="CDD" id="cd07066">
    <property type="entry name" value="CRD_FZ"/>
    <property type="match status" value="1"/>
</dbReference>
<dbReference type="SMART" id="SM00063">
    <property type="entry name" value="FRI"/>
    <property type="match status" value="3"/>
</dbReference>
<protein>
    <submittedName>
        <fullName evidence="5">Frizzled-8</fullName>
    </submittedName>
</protein>
<dbReference type="Pfam" id="PF01392">
    <property type="entry name" value="Fz"/>
    <property type="match status" value="3"/>
</dbReference>
<dbReference type="AlphaFoldDB" id="A0A068CMU5"/>
<feature type="disulfide bond" evidence="3">
    <location>
        <begin position="254"/>
        <end position="278"/>
    </location>
</feature>
<sequence>SLFDEITVFIYKHSSFQRLFNKEMLQIIPICIAFFSYFILGFTQNNSCTTLNYGICSSYYNFTIVSNNSIANAYLLIHEFWPLVKTECSPDLQLVVCNSYLPACSPNFNKTIRTCKSTCERAKSGCEGLMERYGYQWPESMSCGSLPSESEELCIHRENMEDDTPKKEKLPEKSNLSQNYTCASFTHMQCNAYYNMTSIVNRRTLQSIYLEILQFQPLIQANCSSVLEFVVCTSFLPPCNPRYPSKIKTCRSVCEQAKSGCESLMNEFGFEWPEVLNCNSLPKESTSNEICFEPPEQTQNLVKKSKLNQAFSCVPFKHKMCNSYYDLTLLQKGRSSEYLYSIYSLIAKVDPLIQVACSADLKLLVCGTHLPKCNPTSIGMTQVCKSVCERARKGCESLMKKVGMTWSEFFNCDVLPSPDEQQCLDNITEMNNSTEILERTPRCDCKCGN</sequence>
<comment type="caution">
    <text evidence="3">Lacks conserved residue(s) required for the propagation of feature annotation.</text>
</comment>
<dbReference type="GO" id="GO:0035567">
    <property type="term" value="P:non-canonical Wnt signaling pathway"/>
    <property type="evidence" value="ECO:0007669"/>
    <property type="project" value="TreeGrafter"/>
</dbReference>
<dbReference type="PROSITE" id="PS50038">
    <property type="entry name" value="FZ"/>
    <property type="match status" value="3"/>
</dbReference>
<dbReference type="GO" id="GO:0060070">
    <property type="term" value="P:canonical Wnt signaling pathway"/>
    <property type="evidence" value="ECO:0007669"/>
    <property type="project" value="TreeGrafter"/>
</dbReference>
<feature type="disulfide bond" evidence="3">
    <location>
        <begin position="250"/>
        <end position="291"/>
    </location>
</feature>
<dbReference type="SUPFAM" id="SSF63501">
    <property type="entry name" value="Frizzled cysteine-rich domain"/>
    <property type="match status" value="3"/>
</dbReference>
<evidence type="ECO:0000259" key="4">
    <source>
        <dbReference type="PROSITE" id="PS50038"/>
    </source>
</evidence>
<feature type="non-terminal residue" evidence="5">
    <location>
        <position position="1"/>
    </location>
</feature>
<feature type="disulfide bond" evidence="3">
    <location>
        <begin position="223"/>
        <end position="261"/>
    </location>
</feature>
<proteinExistence type="evidence at transcript level"/>